<dbReference type="SUPFAM" id="SSF49265">
    <property type="entry name" value="Fibronectin type III"/>
    <property type="match status" value="1"/>
</dbReference>
<dbReference type="AlphaFoldDB" id="A0AAJ1VIW0"/>
<dbReference type="Proteomes" id="UP001228636">
    <property type="component" value="Unassembled WGS sequence"/>
</dbReference>
<accession>A0AAJ1VIW0</accession>
<dbReference type="EMBL" id="JAUFQH010000012">
    <property type="protein sequence ID" value="MDN3620487.1"/>
    <property type="molecule type" value="Genomic_DNA"/>
</dbReference>
<evidence type="ECO:0000313" key="2">
    <source>
        <dbReference type="EMBL" id="MDN3620487.1"/>
    </source>
</evidence>
<name>A0AAJ1VIW0_9FLAO</name>
<feature type="signal peptide" evidence="1">
    <location>
        <begin position="1"/>
        <end position="19"/>
    </location>
</feature>
<comment type="caution">
    <text evidence="2">The sequence shown here is derived from an EMBL/GenBank/DDBJ whole genome shotgun (WGS) entry which is preliminary data.</text>
</comment>
<dbReference type="Gene3D" id="2.60.40.10">
    <property type="entry name" value="Immunoglobulins"/>
    <property type="match status" value="2"/>
</dbReference>
<proteinExistence type="predicted"/>
<evidence type="ECO:0000313" key="3">
    <source>
        <dbReference type="Proteomes" id="UP001228636"/>
    </source>
</evidence>
<reference evidence="2 3" key="1">
    <citation type="journal article" date="2014" name="Int. J. Syst. Evol. Microbiol.">
        <title>Complete genome sequence of Corynebacterium casei LMG S-19264T (=DSM 44701T), isolated from a smear-ripened cheese.</title>
        <authorList>
            <consortium name="US DOE Joint Genome Institute (JGI-PGF)"/>
            <person name="Walter F."/>
            <person name="Albersmeier A."/>
            <person name="Kalinowski J."/>
            <person name="Ruckert C."/>
        </authorList>
    </citation>
    <scope>NUCLEOTIDE SEQUENCE [LARGE SCALE GENOMIC DNA]</scope>
    <source>
        <strain evidence="2 3">CECT 8670</strain>
    </source>
</reference>
<dbReference type="PROSITE" id="PS51257">
    <property type="entry name" value="PROKAR_LIPOPROTEIN"/>
    <property type="match status" value="1"/>
</dbReference>
<dbReference type="InterPro" id="IPR013783">
    <property type="entry name" value="Ig-like_fold"/>
</dbReference>
<dbReference type="RefSeq" id="WP_261972441.1">
    <property type="nucleotide sequence ID" value="NZ_CP103460.1"/>
</dbReference>
<evidence type="ECO:0000256" key="1">
    <source>
        <dbReference type="SAM" id="SignalP"/>
    </source>
</evidence>
<keyword evidence="1" id="KW-0732">Signal</keyword>
<feature type="chain" id="PRO_5042598197" description="Fibronectin type-III domain-containing protein" evidence="1">
    <location>
        <begin position="20"/>
        <end position="226"/>
    </location>
</feature>
<protein>
    <recommendedName>
        <fullName evidence="4">Fibronectin type-III domain-containing protein</fullName>
    </recommendedName>
</protein>
<sequence length="226" mass="25131">MRKAIIILNLCSICFLALSCSSKDDENKAPSIVQLEFPTQDLLCIDHTISFNWSDAIDLENDVIEYTIIIAKDRQLTDVVENRTVSESELTVTLEKSTAYYWQVNAIDVDNNQESNSEIFSFYTKGDGVTNYAPFMADLQTPENNGNVTEGTVDLVWEASDINTADTLTYELFFGEDATLTSVDNTLTVKSYSVSVLSGKTYSWQVNVTDNVGAKSIGQVFTFTVD</sequence>
<organism evidence="2 3">
    <name type="scientific">Polaribacter sejongensis</name>
    <dbReference type="NCBI Taxonomy" id="985043"/>
    <lineage>
        <taxon>Bacteria</taxon>
        <taxon>Pseudomonadati</taxon>
        <taxon>Bacteroidota</taxon>
        <taxon>Flavobacteriia</taxon>
        <taxon>Flavobacteriales</taxon>
        <taxon>Flavobacteriaceae</taxon>
    </lineage>
</organism>
<evidence type="ECO:0008006" key="4">
    <source>
        <dbReference type="Google" id="ProtNLM"/>
    </source>
</evidence>
<dbReference type="InterPro" id="IPR036116">
    <property type="entry name" value="FN3_sf"/>
</dbReference>
<gene>
    <name evidence="2" type="ORF">QWY81_13550</name>
</gene>